<organism evidence="2 3">
    <name type="scientific">Batillaria attramentaria</name>
    <dbReference type="NCBI Taxonomy" id="370345"/>
    <lineage>
        <taxon>Eukaryota</taxon>
        <taxon>Metazoa</taxon>
        <taxon>Spiralia</taxon>
        <taxon>Lophotrochozoa</taxon>
        <taxon>Mollusca</taxon>
        <taxon>Gastropoda</taxon>
        <taxon>Caenogastropoda</taxon>
        <taxon>Sorbeoconcha</taxon>
        <taxon>Cerithioidea</taxon>
        <taxon>Batillariidae</taxon>
        <taxon>Batillaria</taxon>
    </lineage>
</organism>
<accession>A0ABD0JG94</accession>
<name>A0ABD0JG94_9CAEN</name>
<feature type="compositionally biased region" description="Polar residues" evidence="1">
    <location>
        <begin position="67"/>
        <end position="85"/>
    </location>
</feature>
<reference evidence="2 3" key="1">
    <citation type="journal article" date="2023" name="Sci. Data">
        <title>Genome assembly of the Korean intertidal mud-creeper Batillaria attramentaria.</title>
        <authorList>
            <person name="Patra A.K."/>
            <person name="Ho P.T."/>
            <person name="Jun S."/>
            <person name="Lee S.J."/>
            <person name="Kim Y."/>
            <person name="Won Y.J."/>
        </authorList>
    </citation>
    <scope>NUCLEOTIDE SEQUENCE [LARGE SCALE GENOMIC DNA]</scope>
    <source>
        <strain evidence="2">Wonlab-2016</strain>
    </source>
</reference>
<feature type="compositionally biased region" description="Basic and acidic residues" evidence="1">
    <location>
        <begin position="43"/>
        <end position="57"/>
    </location>
</feature>
<protein>
    <submittedName>
        <fullName evidence="2">Uncharacterized protein</fullName>
    </submittedName>
</protein>
<comment type="caution">
    <text evidence="2">The sequence shown here is derived from an EMBL/GenBank/DDBJ whole genome shotgun (WGS) entry which is preliminary data.</text>
</comment>
<dbReference type="EMBL" id="JACVVK020000452">
    <property type="protein sequence ID" value="KAK7473951.1"/>
    <property type="molecule type" value="Genomic_DNA"/>
</dbReference>
<evidence type="ECO:0000313" key="2">
    <source>
        <dbReference type="EMBL" id="KAK7473951.1"/>
    </source>
</evidence>
<evidence type="ECO:0000313" key="3">
    <source>
        <dbReference type="Proteomes" id="UP001519460"/>
    </source>
</evidence>
<feature type="compositionally biased region" description="Polar residues" evidence="1">
    <location>
        <begin position="183"/>
        <end position="203"/>
    </location>
</feature>
<dbReference type="AlphaFoldDB" id="A0ABD0JG94"/>
<proteinExistence type="predicted"/>
<dbReference type="Proteomes" id="UP001519460">
    <property type="component" value="Unassembled WGS sequence"/>
</dbReference>
<keyword evidence="3" id="KW-1185">Reference proteome</keyword>
<feature type="region of interest" description="Disordered" evidence="1">
    <location>
        <begin position="1"/>
        <end position="112"/>
    </location>
</feature>
<evidence type="ECO:0000256" key="1">
    <source>
        <dbReference type="SAM" id="MobiDB-lite"/>
    </source>
</evidence>
<feature type="region of interest" description="Disordered" evidence="1">
    <location>
        <begin position="174"/>
        <end position="215"/>
    </location>
</feature>
<gene>
    <name evidence="2" type="ORF">BaRGS_00034780</name>
</gene>
<sequence length="316" mass="33777">MQSPKKEPASPPSHQIRQKTRADNPPQNRLSPPQPGAESEAGSGRHEGSRHETERKGSPPSIARQPFSDTTTESYASDTLQQQRLGFSRENMPRQSHVSAQGGDVGGRNRFSAQVNGVNGAANTQGTEENSDLCMSSEMGCGDIQNTLSESFMRDVRKIGGPDMLSTHFPPVPGIPACGQGNHAENASPSAARQTTHQSTDDSSPPGAAGGNNITVNYNLTVENGTHVYVKNMRADTSHFGPQVTNNSTHPGENNHHPELCALPSNENGMLEPQAEGLPTGETDLRGQTAMRELPFTPQNGEYLSDSNSLVCCPTE</sequence>